<organism evidence="1 2">
    <name type="scientific">Amycolatopsis coloradensis</name>
    <dbReference type="NCBI Taxonomy" id="76021"/>
    <lineage>
        <taxon>Bacteria</taxon>
        <taxon>Bacillati</taxon>
        <taxon>Actinomycetota</taxon>
        <taxon>Actinomycetes</taxon>
        <taxon>Pseudonocardiales</taxon>
        <taxon>Pseudonocardiaceae</taxon>
        <taxon>Amycolatopsis</taxon>
    </lineage>
</organism>
<dbReference type="AlphaFoldDB" id="A0A1R0KG83"/>
<dbReference type="Proteomes" id="UP000187486">
    <property type="component" value="Unassembled WGS sequence"/>
</dbReference>
<sequence>MEGETVPGPPSPRLSLQPPKLVLIAVSAADIASISAIVKAHGPAFLRWAVTPFSSPMRACCSAVASWASASVAQFGQAFGQLPQLRGRRGGGRFVFVVVVSPEVDMAAVTYRCQTFGVRFA</sequence>
<comment type="caution">
    <text evidence="1">The sequence shown here is derived from an EMBL/GenBank/DDBJ whole genome shotgun (WGS) entry which is preliminary data.</text>
</comment>
<gene>
    <name evidence="1" type="ORF">BS329_36365</name>
</gene>
<dbReference type="STRING" id="76021.BS329_36365"/>
<name>A0A1R0KG83_9PSEU</name>
<accession>A0A1R0KG83</accession>
<reference evidence="1 2" key="1">
    <citation type="submission" date="2016-01" db="EMBL/GenBank/DDBJ databases">
        <title>Amycolatopsis coloradensis genome sequencing and assembly.</title>
        <authorList>
            <person name="Mayilraj S."/>
        </authorList>
    </citation>
    <scope>NUCLEOTIDE SEQUENCE [LARGE SCALE GENOMIC DNA]</scope>
    <source>
        <strain evidence="1 2">DSM 44225</strain>
    </source>
</reference>
<protein>
    <submittedName>
        <fullName evidence="1">Uncharacterized protein</fullName>
    </submittedName>
</protein>
<proteinExistence type="predicted"/>
<dbReference type="EMBL" id="MQUQ01000025">
    <property type="protein sequence ID" value="OLZ44549.1"/>
    <property type="molecule type" value="Genomic_DNA"/>
</dbReference>
<keyword evidence="2" id="KW-1185">Reference proteome</keyword>
<evidence type="ECO:0000313" key="1">
    <source>
        <dbReference type="EMBL" id="OLZ44549.1"/>
    </source>
</evidence>
<evidence type="ECO:0000313" key="2">
    <source>
        <dbReference type="Proteomes" id="UP000187486"/>
    </source>
</evidence>